<feature type="compositionally biased region" description="Polar residues" evidence="1">
    <location>
        <begin position="1"/>
        <end position="10"/>
    </location>
</feature>
<comment type="caution">
    <text evidence="2">The sequence shown here is derived from an EMBL/GenBank/DDBJ whole genome shotgun (WGS) entry which is preliminary data.</text>
</comment>
<evidence type="ECO:0000313" key="2">
    <source>
        <dbReference type="EMBL" id="KAK1747936.1"/>
    </source>
</evidence>
<evidence type="ECO:0000313" key="3">
    <source>
        <dbReference type="Proteomes" id="UP001224775"/>
    </source>
</evidence>
<accession>A0AAD8YJV6</accession>
<proteinExistence type="predicted"/>
<protein>
    <submittedName>
        <fullName evidence="2">Uncharacterized protein</fullName>
    </submittedName>
</protein>
<gene>
    <name evidence="2" type="ORF">QTG54_001899</name>
</gene>
<organism evidence="2 3">
    <name type="scientific">Skeletonema marinoi</name>
    <dbReference type="NCBI Taxonomy" id="267567"/>
    <lineage>
        <taxon>Eukaryota</taxon>
        <taxon>Sar</taxon>
        <taxon>Stramenopiles</taxon>
        <taxon>Ochrophyta</taxon>
        <taxon>Bacillariophyta</taxon>
        <taxon>Coscinodiscophyceae</taxon>
        <taxon>Thalassiosirophycidae</taxon>
        <taxon>Thalassiosirales</taxon>
        <taxon>Skeletonemataceae</taxon>
        <taxon>Skeletonema</taxon>
        <taxon>Skeletonema marinoi-dohrnii complex</taxon>
    </lineage>
</organism>
<dbReference type="AlphaFoldDB" id="A0AAD8YJV6"/>
<sequence length="368" mass="40462">MESTDQNTSVAPDESSIRGNNNLTPVRRDANGNVVKVRGRISGAKKIDSIYNSLDSMQAVVDLLENVKNFTEATSTATATATATDPNNTKELVSEAIDLSMNAIKAHILTASKALDNTKEKNAAVQAHSKITKTDRYLAEHAKLTFERAMKDKPVEALTAAIKSAKTSINKGKPVEGTVSKLPARPSKKQKTGTKQSESENEVNVPPPANDALIYQTYEAAVHLKFMEANLEALSGTSNKNTQRRFRRRYKDEMINKGYVPLKKSALNDFAAAYAQEGSPAPPPFWNMKGRREYMSIDDLQGLVTDKRARTGCSWTREDTAEAIFEAKKARALNDGKDPNEVTRPEKKTIDAYHAALKDAVDKQLFSV</sequence>
<dbReference type="Proteomes" id="UP001224775">
    <property type="component" value="Unassembled WGS sequence"/>
</dbReference>
<reference evidence="2" key="1">
    <citation type="submission" date="2023-06" db="EMBL/GenBank/DDBJ databases">
        <title>Survivors Of The Sea: Transcriptome response of Skeletonema marinoi to long-term dormancy.</title>
        <authorList>
            <person name="Pinder M.I.M."/>
            <person name="Kourtchenko O."/>
            <person name="Robertson E.K."/>
            <person name="Larsson T."/>
            <person name="Maumus F."/>
            <person name="Osuna-Cruz C.M."/>
            <person name="Vancaester E."/>
            <person name="Stenow R."/>
            <person name="Vandepoele K."/>
            <person name="Ploug H."/>
            <person name="Bruchert V."/>
            <person name="Godhe A."/>
            <person name="Topel M."/>
        </authorList>
    </citation>
    <scope>NUCLEOTIDE SEQUENCE</scope>
    <source>
        <strain evidence="2">R05AC</strain>
    </source>
</reference>
<dbReference type="EMBL" id="JATAAI010000002">
    <property type="protein sequence ID" value="KAK1747936.1"/>
    <property type="molecule type" value="Genomic_DNA"/>
</dbReference>
<evidence type="ECO:0000256" key="1">
    <source>
        <dbReference type="SAM" id="MobiDB-lite"/>
    </source>
</evidence>
<feature type="region of interest" description="Disordered" evidence="1">
    <location>
        <begin position="1"/>
        <end position="31"/>
    </location>
</feature>
<name>A0AAD8YJV6_9STRA</name>
<keyword evidence="3" id="KW-1185">Reference proteome</keyword>
<feature type="region of interest" description="Disordered" evidence="1">
    <location>
        <begin position="169"/>
        <end position="208"/>
    </location>
</feature>